<dbReference type="InterPro" id="IPR009030">
    <property type="entry name" value="Growth_fac_rcpt_cys_sf"/>
</dbReference>
<dbReference type="AlphaFoldDB" id="A0AB39J8Y0"/>
<evidence type="ECO:0000256" key="1">
    <source>
        <dbReference type="SAM" id="MobiDB-lite"/>
    </source>
</evidence>
<dbReference type="PROSITE" id="PS51841">
    <property type="entry name" value="LTD"/>
    <property type="match status" value="1"/>
</dbReference>
<evidence type="ECO:0000256" key="3">
    <source>
        <dbReference type="SAM" id="SignalP"/>
    </source>
</evidence>
<name>A0AB39J8Y0_9BACT</name>
<feature type="compositionally biased region" description="Low complexity" evidence="1">
    <location>
        <begin position="28"/>
        <end position="64"/>
    </location>
</feature>
<dbReference type="RefSeq" id="WP_369000259.1">
    <property type="nucleotide sequence ID" value="NZ_CP158487.1"/>
</dbReference>
<evidence type="ECO:0000256" key="2">
    <source>
        <dbReference type="SAM" id="Phobius"/>
    </source>
</evidence>
<accession>A0AB39J8Y0</accession>
<feature type="compositionally biased region" description="Low complexity" evidence="1">
    <location>
        <begin position="105"/>
        <end position="116"/>
    </location>
</feature>
<keyword evidence="3" id="KW-0732">Signal</keyword>
<dbReference type="EMBL" id="CP158487">
    <property type="protein sequence ID" value="XDN89685.1"/>
    <property type="molecule type" value="Genomic_DNA"/>
</dbReference>
<evidence type="ECO:0000313" key="5">
    <source>
        <dbReference type="EMBL" id="XDN89685.1"/>
    </source>
</evidence>
<organism evidence="5">
    <name type="scientific">Candidatus Nanosynbacter sp. TM7-074</name>
    <dbReference type="NCBI Taxonomy" id="3158573"/>
    <lineage>
        <taxon>Bacteria</taxon>
        <taxon>Candidatus Saccharimonadota</taxon>
        <taxon>Candidatus Saccharimonadia</taxon>
        <taxon>Candidatus Nanosynbacterales</taxon>
        <taxon>Candidatus Nanosynbacteraceae</taxon>
        <taxon>Candidatus Nanosynbacter</taxon>
    </lineage>
</organism>
<evidence type="ECO:0000259" key="4">
    <source>
        <dbReference type="PROSITE" id="PS51841"/>
    </source>
</evidence>
<dbReference type="InterPro" id="IPR001322">
    <property type="entry name" value="Lamin_tail_dom"/>
</dbReference>
<dbReference type="SUPFAM" id="SSF57184">
    <property type="entry name" value="Growth factor receptor domain"/>
    <property type="match status" value="1"/>
</dbReference>
<feature type="domain" description="LTD" evidence="4">
    <location>
        <begin position="274"/>
        <end position="443"/>
    </location>
</feature>
<keyword evidence="2" id="KW-1133">Transmembrane helix</keyword>
<feature type="region of interest" description="Disordered" evidence="1">
    <location>
        <begin position="28"/>
        <end position="129"/>
    </location>
</feature>
<sequence>MKYLRTGLLMTLVVSLVLPVSTVSANSSLDANTSLDDSSSASSPVKSSLPAASSGSTTLSSEPSAGDNKPTKPFVGDQQTGIASTPKIETAKPQAESQPATSPDTQSSTTKSEQSTAVSPPVASPITPVSTTPDIAITAFLGGVRLELIELYNQSDRALFLGKLAIRLTDNSGDTQQIQYADTDGYILPGRYVSYAAENNGFRRLPQLPRDFQRDIVKVELIYDGIVIQTVNNIPENQAATIAVHKQRSKKVKQTGSFEKDFQLKPAAAVQFYDDGHYLPPADTAGLVITEVLTNPRQCLIDEEQLNDCADFIEVMNQGTEPIDLGKYRLRFGLYGDTASVANTFHWGRNPELNEEVILQPQEVLVVKKRDDGKALSLVADDRSVWLEDIQGLVRYQTVAVKGADREARRGSSWALFHDGWGWAIPTPGKWANVRAIETAQSPRSQSPPREDLAPCQAGYYRHPETKRCRKIKVAKTPAPCKEGYYRSEQTGRCRSIVALAAKTLKPCQDGYFRNPETGRCKKIAADSDVLKECAEGYERNPATNRCRKIKTITPPAADFAPEGVKQVAGATWGWWVFGGVSLLAVGYGAWQWRWELSQLIRRLRQ</sequence>
<feature type="transmembrane region" description="Helical" evidence="2">
    <location>
        <begin position="573"/>
        <end position="593"/>
    </location>
</feature>
<keyword evidence="2" id="KW-0812">Transmembrane</keyword>
<reference evidence="5" key="1">
    <citation type="submission" date="2024-06" db="EMBL/GenBank/DDBJ databases">
        <authorList>
            <person name="Atkinson C."/>
            <person name="McLean J."/>
            <person name="Gallagher L."/>
            <person name="Bor B."/>
            <person name="Mougous J."/>
        </authorList>
    </citation>
    <scope>NUCLEOTIDE SEQUENCE</scope>
    <source>
        <strain evidence="5">TM7-074</strain>
    </source>
</reference>
<gene>
    <name evidence="5" type="ORF">TM074_03200</name>
</gene>
<feature type="chain" id="PRO_5044210703" description="LTD domain-containing protein" evidence="3">
    <location>
        <begin position="26"/>
        <end position="606"/>
    </location>
</feature>
<protein>
    <recommendedName>
        <fullName evidence="4">LTD domain-containing protein</fullName>
    </recommendedName>
</protein>
<feature type="signal peptide" evidence="3">
    <location>
        <begin position="1"/>
        <end position="25"/>
    </location>
</feature>
<keyword evidence="2" id="KW-0472">Membrane</keyword>
<proteinExistence type="predicted"/>
<feature type="compositionally biased region" description="Polar residues" evidence="1">
    <location>
        <begin position="95"/>
        <end position="104"/>
    </location>
</feature>